<proteinExistence type="predicted"/>
<evidence type="ECO:0000313" key="3">
    <source>
        <dbReference type="Proteomes" id="UP000747110"/>
    </source>
</evidence>
<accession>A0A8J4FP29</accession>
<comment type="caution">
    <text evidence="2">The sequence shown here is derived from an EMBL/GenBank/DDBJ whole genome shotgun (WGS) entry which is preliminary data.</text>
</comment>
<gene>
    <name evidence="2" type="ORF">Vretifemale_9286</name>
</gene>
<keyword evidence="1" id="KW-0732">Signal</keyword>
<dbReference type="AlphaFoldDB" id="A0A8J4FP29"/>
<dbReference type="EMBL" id="BNCP01000017">
    <property type="protein sequence ID" value="GIL80125.1"/>
    <property type="molecule type" value="Genomic_DNA"/>
</dbReference>
<protein>
    <recommendedName>
        <fullName evidence="4">Secreted protein</fullName>
    </recommendedName>
</protein>
<evidence type="ECO:0000313" key="2">
    <source>
        <dbReference type="EMBL" id="GIL80125.1"/>
    </source>
</evidence>
<feature type="signal peptide" evidence="1">
    <location>
        <begin position="1"/>
        <end position="21"/>
    </location>
</feature>
<evidence type="ECO:0008006" key="4">
    <source>
        <dbReference type="Google" id="ProtNLM"/>
    </source>
</evidence>
<reference evidence="2" key="1">
    <citation type="journal article" date="2021" name="Proc. Natl. Acad. Sci. U.S.A.">
        <title>Three genomes in the algal genus Volvox reveal the fate of a haploid sex-determining region after a transition to homothallism.</title>
        <authorList>
            <person name="Yamamoto K."/>
            <person name="Hamaji T."/>
            <person name="Kawai-Toyooka H."/>
            <person name="Matsuzaki R."/>
            <person name="Takahashi F."/>
            <person name="Nishimura Y."/>
            <person name="Kawachi M."/>
            <person name="Noguchi H."/>
            <person name="Minakuchi Y."/>
            <person name="Umen J.G."/>
            <person name="Toyoda A."/>
            <person name="Nozaki H."/>
        </authorList>
    </citation>
    <scope>NUCLEOTIDE SEQUENCE</scope>
    <source>
        <strain evidence="2">NIES-3786</strain>
    </source>
</reference>
<dbReference type="Proteomes" id="UP000747110">
    <property type="component" value="Unassembled WGS sequence"/>
</dbReference>
<name>A0A8J4FP29_9CHLO</name>
<organism evidence="2 3">
    <name type="scientific">Volvox reticuliferus</name>
    <dbReference type="NCBI Taxonomy" id="1737510"/>
    <lineage>
        <taxon>Eukaryota</taxon>
        <taxon>Viridiplantae</taxon>
        <taxon>Chlorophyta</taxon>
        <taxon>core chlorophytes</taxon>
        <taxon>Chlorophyceae</taxon>
        <taxon>CS clade</taxon>
        <taxon>Chlamydomonadales</taxon>
        <taxon>Volvocaceae</taxon>
        <taxon>Volvox</taxon>
    </lineage>
</organism>
<keyword evidence="3" id="KW-1185">Reference proteome</keyword>
<evidence type="ECO:0000256" key="1">
    <source>
        <dbReference type="SAM" id="SignalP"/>
    </source>
</evidence>
<dbReference type="OrthoDB" id="545347at2759"/>
<sequence length="111" mass="11947">MYIYTFIYWLLLTTLAPEFKCQNDFWFRVRNGPYVVGCHCTAAALTLRTGVDLLPLSGAGVMGSPSATSASNRLDLTASLIFGGLLQNPGQWLRVMAASAISPASNKSITS</sequence>
<feature type="chain" id="PRO_5035159523" description="Secreted protein" evidence="1">
    <location>
        <begin position="22"/>
        <end position="111"/>
    </location>
</feature>